<dbReference type="PANTHER" id="PTHR34219">
    <property type="entry name" value="IRON-REGULATED INNER MEMBRANE PROTEIN-RELATED"/>
    <property type="match status" value="1"/>
</dbReference>
<feature type="transmembrane region" description="Helical" evidence="1">
    <location>
        <begin position="187"/>
        <end position="213"/>
    </location>
</feature>
<evidence type="ECO:0000313" key="4">
    <source>
        <dbReference type="Proteomes" id="UP000810252"/>
    </source>
</evidence>
<dbReference type="InterPro" id="IPR005625">
    <property type="entry name" value="PepSY-ass_TM"/>
</dbReference>
<keyword evidence="1" id="KW-0812">Transmembrane</keyword>
<accession>A0A9D9EJX0</accession>
<evidence type="ECO:0000256" key="1">
    <source>
        <dbReference type="SAM" id="Phobius"/>
    </source>
</evidence>
<feature type="transmembrane region" description="Helical" evidence="1">
    <location>
        <begin position="339"/>
        <end position="359"/>
    </location>
</feature>
<dbReference type="Proteomes" id="UP000810252">
    <property type="component" value="Unassembled WGS sequence"/>
</dbReference>
<keyword evidence="1" id="KW-1133">Transmembrane helix</keyword>
<feature type="transmembrane region" description="Helical" evidence="1">
    <location>
        <begin position="7"/>
        <end position="32"/>
    </location>
</feature>
<comment type="caution">
    <text evidence="3">The sequence shown here is derived from an EMBL/GenBank/DDBJ whole genome shotgun (WGS) entry which is preliminary data.</text>
</comment>
<dbReference type="PANTHER" id="PTHR34219:SF3">
    <property type="entry name" value="BLL7967 PROTEIN"/>
    <property type="match status" value="1"/>
</dbReference>
<sequence>MRKVFSIVHLWLSVPFGLIITLVCFSGAMLVFEKELTELTHRDFYFTDVPEGTGPLPADSVAAIVAAALPEGVEVTGVSIFPDPERTWKVSLSEPRRASVHVDQFTGEILGREERGAFFTFMFRMHRWLLDSMKPGETVFWGKIIVGTSTLMFVPVLLSGLVMWWPRTARALKSRLKISVRKGWTRFWHDLHVAGGLYACIFLLAMALTGLTWSFKWYRTGFYKVFGAGAPAAGGHSLRQSSPAHSGDSTLPAAVWQKVYERLASENPDYARITVSDGEASVQHSGPGNSRASDTYRFNREDGSITSVSLYRDASSSAKLRGWIYSVHTGSWGGLVTRVLSFLAALTGAFLPLTGYWLWLRRILRRRQGPVRSLSGTA</sequence>
<name>A0A9D9EJX0_9BACT</name>
<dbReference type="EMBL" id="JADIMQ010000088">
    <property type="protein sequence ID" value="MBO8448828.1"/>
    <property type="molecule type" value="Genomic_DNA"/>
</dbReference>
<organism evidence="3 4">
    <name type="scientific">Candidatus Cryptobacteroides merdigallinarum</name>
    <dbReference type="NCBI Taxonomy" id="2840770"/>
    <lineage>
        <taxon>Bacteria</taxon>
        <taxon>Pseudomonadati</taxon>
        <taxon>Bacteroidota</taxon>
        <taxon>Bacteroidia</taxon>
        <taxon>Bacteroidales</taxon>
        <taxon>Candidatus Cryptobacteroides</taxon>
    </lineage>
</organism>
<dbReference type="Pfam" id="PF03413">
    <property type="entry name" value="PepSY"/>
    <property type="match status" value="1"/>
</dbReference>
<evidence type="ECO:0000259" key="2">
    <source>
        <dbReference type="Pfam" id="PF03413"/>
    </source>
</evidence>
<feature type="transmembrane region" description="Helical" evidence="1">
    <location>
        <begin position="140"/>
        <end position="166"/>
    </location>
</feature>
<dbReference type="AlphaFoldDB" id="A0A9D9EJX0"/>
<dbReference type="InterPro" id="IPR025711">
    <property type="entry name" value="PepSY"/>
</dbReference>
<proteinExistence type="predicted"/>
<gene>
    <name evidence="3" type="ORF">IAC29_06115</name>
</gene>
<reference evidence="3" key="1">
    <citation type="submission" date="2020-10" db="EMBL/GenBank/DDBJ databases">
        <authorList>
            <person name="Gilroy R."/>
        </authorList>
    </citation>
    <scope>NUCLEOTIDE SEQUENCE</scope>
    <source>
        <strain evidence="3">20514</strain>
    </source>
</reference>
<feature type="domain" description="PepSY" evidence="2">
    <location>
        <begin position="56"/>
        <end position="113"/>
    </location>
</feature>
<keyword evidence="1" id="KW-0472">Membrane</keyword>
<dbReference type="Pfam" id="PF03929">
    <property type="entry name" value="PepSY_TM"/>
    <property type="match status" value="1"/>
</dbReference>
<evidence type="ECO:0000313" key="3">
    <source>
        <dbReference type="EMBL" id="MBO8448828.1"/>
    </source>
</evidence>
<reference evidence="3" key="2">
    <citation type="journal article" date="2021" name="PeerJ">
        <title>Extensive microbial diversity within the chicken gut microbiome revealed by metagenomics and culture.</title>
        <authorList>
            <person name="Gilroy R."/>
            <person name="Ravi A."/>
            <person name="Getino M."/>
            <person name="Pursley I."/>
            <person name="Horton D.L."/>
            <person name="Alikhan N.F."/>
            <person name="Baker D."/>
            <person name="Gharbi K."/>
            <person name="Hall N."/>
            <person name="Watson M."/>
            <person name="Adriaenssens E.M."/>
            <person name="Foster-Nyarko E."/>
            <person name="Jarju S."/>
            <person name="Secka A."/>
            <person name="Antonio M."/>
            <person name="Oren A."/>
            <person name="Chaudhuri R.R."/>
            <person name="La Ragione R."/>
            <person name="Hildebrand F."/>
            <person name="Pallen M.J."/>
        </authorList>
    </citation>
    <scope>NUCLEOTIDE SEQUENCE</scope>
    <source>
        <strain evidence="3">20514</strain>
    </source>
</reference>
<protein>
    <submittedName>
        <fullName evidence="3">PepSY domain-containing protein</fullName>
    </submittedName>
</protein>